<dbReference type="AlphaFoldDB" id="A0A4R6RM54"/>
<keyword evidence="4" id="KW-0732">Signal</keyword>
<dbReference type="Gene3D" id="3.40.190.10">
    <property type="entry name" value="Periplasmic binding protein-like II"/>
    <property type="match status" value="1"/>
</dbReference>
<dbReference type="EMBL" id="SNXY01000006">
    <property type="protein sequence ID" value="TDP87225.1"/>
    <property type="molecule type" value="Genomic_DNA"/>
</dbReference>
<comment type="similarity">
    <text evidence="2">Belongs to the bacterial solute-binding protein 1 family.</text>
</comment>
<dbReference type="RefSeq" id="WP_126535806.1">
    <property type="nucleotide sequence ID" value="NZ_BSPM01000008.1"/>
</dbReference>
<keyword evidence="3" id="KW-0574">Periplasm</keyword>
<protein>
    <submittedName>
        <fullName evidence="5">Carbohydrate ABC transporter substrate-binding protein (CUT1 family)</fullName>
    </submittedName>
</protein>
<feature type="signal peptide" evidence="4">
    <location>
        <begin position="1"/>
        <end position="24"/>
    </location>
</feature>
<dbReference type="Pfam" id="PF01547">
    <property type="entry name" value="SBP_bac_1"/>
    <property type="match status" value="1"/>
</dbReference>
<name>A0A4R6RM54_9HYPH</name>
<dbReference type="OrthoDB" id="6416561at2"/>
<dbReference type="InterPro" id="IPR006059">
    <property type="entry name" value="SBP"/>
</dbReference>
<evidence type="ECO:0000256" key="2">
    <source>
        <dbReference type="ARBA" id="ARBA00008520"/>
    </source>
</evidence>
<dbReference type="PANTHER" id="PTHR43649:SF12">
    <property type="entry name" value="DIACETYLCHITOBIOSE BINDING PROTEIN DASA"/>
    <property type="match status" value="1"/>
</dbReference>
<evidence type="ECO:0000313" key="6">
    <source>
        <dbReference type="Proteomes" id="UP000294547"/>
    </source>
</evidence>
<sequence length="414" mass="44406">MKTSSKFVAALSLAAAMFAGPAGASELKVLWYLGADAEEQSIKDALAAYTAKNPETTFDLQIVPYDGIEQKFAQFVASGTAPDITKTSSMRPVIRPYLVDLKQHFGPDYLKDFVPGWAMGAELGDKVIAAPLLVTATGILLNKSAFEKAGVAIPSAETGWTWDEFLTATKTVQEKAGVRYPLVWDVSASRWIVHQFQYGNHIYSETAPYKVVMDDAAWTAALDKFIDITKTHMPPGQWSGSSADNPKQLFTSGQAVAWMSGSWQVSGLAANAAFDWQAGPTPHGTVKSSIFGGDYVMAFDTGEHVDEATAFIKWLTSPEGQAIFCKAPMYIPANLHTGALDLGNDKASAALQAMQKELADSPVYAATDQGNEAMQYVWDTIKQSVIQAVTGQITSADAVAAIHKAADASLEASK</sequence>
<gene>
    <name evidence="5" type="ORF">EDD54_1113</name>
</gene>
<keyword evidence="6" id="KW-1185">Reference proteome</keyword>
<proteinExistence type="inferred from homology"/>
<comment type="subcellular location">
    <subcellularLocation>
        <location evidence="1">Periplasm</location>
    </subcellularLocation>
</comment>
<evidence type="ECO:0000256" key="3">
    <source>
        <dbReference type="ARBA" id="ARBA00022764"/>
    </source>
</evidence>
<dbReference type="InterPro" id="IPR050490">
    <property type="entry name" value="Bact_solute-bd_prot1"/>
</dbReference>
<evidence type="ECO:0000256" key="1">
    <source>
        <dbReference type="ARBA" id="ARBA00004418"/>
    </source>
</evidence>
<evidence type="ECO:0000256" key="4">
    <source>
        <dbReference type="SAM" id="SignalP"/>
    </source>
</evidence>
<dbReference type="GO" id="GO:0042597">
    <property type="term" value="C:periplasmic space"/>
    <property type="evidence" value="ECO:0007669"/>
    <property type="project" value="UniProtKB-SubCell"/>
</dbReference>
<feature type="chain" id="PRO_5020622192" evidence="4">
    <location>
        <begin position="25"/>
        <end position="414"/>
    </location>
</feature>
<dbReference type="SUPFAM" id="SSF53850">
    <property type="entry name" value="Periplasmic binding protein-like II"/>
    <property type="match status" value="1"/>
</dbReference>
<organism evidence="5 6">
    <name type="scientific">Oharaeibacter diazotrophicus</name>
    <dbReference type="NCBI Taxonomy" id="1920512"/>
    <lineage>
        <taxon>Bacteria</taxon>
        <taxon>Pseudomonadati</taxon>
        <taxon>Pseudomonadota</taxon>
        <taxon>Alphaproteobacteria</taxon>
        <taxon>Hyphomicrobiales</taxon>
        <taxon>Pleomorphomonadaceae</taxon>
        <taxon>Oharaeibacter</taxon>
    </lineage>
</organism>
<evidence type="ECO:0000313" key="5">
    <source>
        <dbReference type="EMBL" id="TDP87225.1"/>
    </source>
</evidence>
<accession>A0A4R6RM54</accession>
<comment type="caution">
    <text evidence="5">The sequence shown here is derived from an EMBL/GenBank/DDBJ whole genome shotgun (WGS) entry which is preliminary data.</text>
</comment>
<reference evidence="5 6" key="1">
    <citation type="submission" date="2019-03" db="EMBL/GenBank/DDBJ databases">
        <title>Genomic Encyclopedia of Type Strains, Phase IV (KMG-IV): sequencing the most valuable type-strain genomes for metagenomic binning, comparative biology and taxonomic classification.</title>
        <authorList>
            <person name="Goeker M."/>
        </authorList>
    </citation>
    <scope>NUCLEOTIDE SEQUENCE [LARGE SCALE GENOMIC DNA]</scope>
    <source>
        <strain evidence="5 6">DSM 102969</strain>
    </source>
</reference>
<dbReference type="PANTHER" id="PTHR43649">
    <property type="entry name" value="ARABINOSE-BINDING PROTEIN-RELATED"/>
    <property type="match status" value="1"/>
</dbReference>
<dbReference type="Proteomes" id="UP000294547">
    <property type="component" value="Unassembled WGS sequence"/>
</dbReference>